<protein>
    <submittedName>
        <fullName evidence="2">Uncharacterized protein</fullName>
    </submittedName>
</protein>
<feature type="region of interest" description="Disordered" evidence="1">
    <location>
        <begin position="91"/>
        <end position="114"/>
    </location>
</feature>
<dbReference type="EMBL" id="KV417692">
    <property type="protein sequence ID" value="KZP09785.1"/>
    <property type="molecule type" value="Genomic_DNA"/>
</dbReference>
<gene>
    <name evidence="2" type="ORF">FIBSPDRAFT_230101</name>
</gene>
<keyword evidence="3" id="KW-1185">Reference proteome</keyword>
<proteinExistence type="predicted"/>
<dbReference type="Proteomes" id="UP000076532">
    <property type="component" value="Unassembled WGS sequence"/>
</dbReference>
<reference evidence="2 3" key="1">
    <citation type="journal article" date="2016" name="Mol. Biol. Evol.">
        <title>Comparative Genomics of Early-Diverging Mushroom-Forming Fungi Provides Insights into the Origins of Lignocellulose Decay Capabilities.</title>
        <authorList>
            <person name="Nagy L.G."/>
            <person name="Riley R."/>
            <person name="Tritt A."/>
            <person name="Adam C."/>
            <person name="Daum C."/>
            <person name="Floudas D."/>
            <person name="Sun H."/>
            <person name="Yadav J.S."/>
            <person name="Pangilinan J."/>
            <person name="Larsson K.H."/>
            <person name="Matsuura K."/>
            <person name="Barry K."/>
            <person name="Labutti K."/>
            <person name="Kuo R."/>
            <person name="Ohm R.A."/>
            <person name="Bhattacharya S.S."/>
            <person name="Shirouzu T."/>
            <person name="Yoshinaga Y."/>
            <person name="Martin F.M."/>
            <person name="Grigoriev I.V."/>
            <person name="Hibbett D.S."/>
        </authorList>
    </citation>
    <scope>NUCLEOTIDE SEQUENCE [LARGE SCALE GENOMIC DNA]</scope>
    <source>
        <strain evidence="2 3">CBS 109695</strain>
    </source>
</reference>
<evidence type="ECO:0000313" key="3">
    <source>
        <dbReference type="Proteomes" id="UP000076532"/>
    </source>
</evidence>
<sequence>MFSARDGLLQSLVVPASAFHEIGFPLVSNTTRPPPKGRLRTRDIRRLNLTPPRWAQARRQICGLQIPFCRALRGVTSKQDRWCSNREWRHTKNAQSMSHPNATCMSSRQQALAS</sequence>
<evidence type="ECO:0000256" key="1">
    <source>
        <dbReference type="SAM" id="MobiDB-lite"/>
    </source>
</evidence>
<dbReference type="AlphaFoldDB" id="A0A165YPS0"/>
<accession>A0A165YPS0</accession>
<evidence type="ECO:0000313" key="2">
    <source>
        <dbReference type="EMBL" id="KZP09785.1"/>
    </source>
</evidence>
<feature type="compositionally biased region" description="Polar residues" evidence="1">
    <location>
        <begin position="93"/>
        <end position="114"/>
    </location>
</feature>
<organism evidence="2 3">
    <name type="scientific">Athelia psychrophila</name>
    <dbReference type="NCBI Taxonomy" id="1759441"/>
    <lineage>
        <taxon>Eukaryota</taxon>
        <taxon>Fungi</taxon>
        <taxon>Dikarya</taxon>
        <taxon>Basidiomycota</taxon>
        <taxon>Agaricomycotina</taxon>
        <taxon>Agaricomycetes</taxon>
        <taxon>Agaricomycetidae</taxon>
        <taxon>Atheliales</taxon>
        <taxon>Atheliaceae</taxon>
        <taxon>Athelia</taxon>
    </lineage>
</organism>
<name>A0A165YPS0_9AGAM</name>